<reference evidence="1 2" key="1">
    <citation type="submission" date="2019-02" db="EMBL/GenBank/DDBJ databases">
        <title>Isolation of virulent Lactobacillus brevis phages.</title>
        <authorList>
            <person name="Feyereisen M."/>
            <person name="Mahony J."/>
            <person name="O'Sullivan T."/>
            <person name="van Sinderen D."/>
        </authorList>
    </citation>
    <scope>NUCLEOTIDE SEQUENCE [LARGE SCALE GENOMIC DNA]</scope>
</reference>
<organism evidence="1 2">
    <name type="scientific">Lactobacillus phage 521B</name>
    <dbReference type="NCBI Taxonomy" id="2510942"/>
    <lineage>
        <taxon>Viruses</taxon>
        <taxon>Duplodnaviria</taxon>
        <taxon>Heunggongvirae</taxon>
        <taxon>Uroviricota</taxon>
        <taxon>Caudoviricetes</taxon>
        <taxon>Herelleviridae</taxon>
        <taxon>Tybeckvirus</taxon>
        <taxon>Tybeckvirus tv521B</taxon>
    </lineage>
</organism>
<gene>
    <name evidence="1" type="ORF">B521_0180</name>
</gene>
<sequence length="173" mass="20261">MEDNVYKTGIIRINKEPQYFVEMYSKGDTIAVYDVRLDHYDNNNNPVYGKDFKMVEKRQPVYTRGKLGKILNSLIDVSNKKDPKKVKAVKPPLFIADIEYGVDSFDGKYTLGFEERLPDTLIMNDSGNVVDNKHNENTGVFIGLNKIHWMKEYFPLEDIKRMSDEKEENRWKI</sequence>
<evidence type="ECO:0000313" key="1">
    <source>
        <dbReference type="EMBL" id="QBJ03530.1"/>
    </source>
</evidence>
<dbReference type="EMBL" id="MK504443">
    <property type="protein sequence ID" value="QBJ03530.1"/>
    <property type="molecule type" value="Genomic_DNA"/>
</dbReference>
<accession>A0A4Y5FF81</accession>
<proteinExistence type="predicted"/>
<keyword evidence="2" id="KW-1185">Reference proteome</keyword>
<evidence type="ECO:0000313" key="2">
    <source>
        <dbReference type="Proteomes" id="UP000308874"/>
    </source>
</evidence>
<dbReference type="Proteomes" id="UP000308874">
    <property type="component" value="Segment"/>
</dbReference>
<protein>
    <submittedName>
        <fullName evidence="1">Uncharacterized protein</fullName>
    </submittedName>
</protein>
<name>A0A4Y5FF81_9CAUD</name>